<dbReference type="EMBL" id="HADW01004007">
    <property type="protein sequence ID" value="SBP05407.1"/>
    <property type="molecule type" value="Transcribed_RNA"/>
</dbReference>
<evidence type="ECO:0000256" key="2">
    <source>
        <dbReference type="SAM" id="SignalP"/>
    </source>
</evidence>
<name>A0A1A7WHG0_9TELE</name>
<organism evidence="3">
    <name type="scientific">Iconisemion striatum</name>
    <dbReference type="NCBI Taxonomy" id="60296"/>
    <lineage>
        <taxon>Eukaryota</taxon>
        <taxon>Metazoa</taxon>
        <taxon>Chordata</taxon>
        <taxon>Craniata</taxon>
        <taxon>Vertebrata</taxon>
        <taxon>Euteleostomi</taxon>
        <taxon>Actinopterygii</taxon>
        <taxon>Neopterygii</taxon>
        <taxon>Teleostei</taxon>
        <taxon>Neoteleostei</taxon>
        <taxon>Acanthomorphata</taxon>
        <taxon>Ovalentaria</taxon>
        <taxon>Atherinomorphae</taxon>
        <taxon>Cyprinodontiformes</taxon>
        <taxon>Nothobranchiidae</taxon>
        <taxon>Iconisemion</taxon>
    </lineage>
</organism>
<keyword evidence="3" id="KW-0406">Ion transport</keyword>
<dbReference type="GO" id="GO:0034220">
    <property type="term" value="P:monoatomic ion transmembrane transport"/>
    <property type="evidence" value="ECO:0007669"/>
    <property type="project" value="UniProtKB-KW"/>
</dbReference>
<evidence type="ECO:0000313" key="3">
    <source>
        <dbReference type="EMBL" id="SBP05407.1"/>
    </source>
</evidence>
<protein>
    <submittedName>
        <fullName evidence="3">Potassium channel subfamily K member 18</fullName>
    </submittedName>
</protein>
<proteinExistence type="predicted"/>
<gene>
    <name evidence="3" type="primary">KCNK18</name>
</gene>
<keyword evidence="3" id="KW-0813">Transport</keyword>
<reference evidence="3" key="1">
    <citation type="submission" date="2016-05" db="EMBL/GenBank/DDBJ databases">
        <authorList>
            <person name="Lavstsen T."/>
            <person name="Jespersen J.S."/>
        </authorList>
    </citation>
    <scope>NUCLEOTIDE SEQUENCE</scope>
    <source>
        <tissue evidence="3">Brain</tissue>
    </source>
</reference>
<keyword evidence="2" id="KW-0732">Signal</keyword>
<feature type="non-terminal residue" evidence="3">
    <location>
        <position position="1"/>
    </location>
</feature>
<evidence type="ECO:0000256" key="1">
    <source>
        <dbReference type="SAM" id="MobiDB-lite"/>
    </source>
</evidence>
<sequence length="88" mass="10652">GVQRIRFLLLLLHYAHHHWIWRYYTPTPKILHAHFPFHHRGHGHHVHGFQAESDENRQLLPKVHQVHQRRKGGSFGKRRKRLRGGRQV</sequence>
<reference evidence="3" key="2">
    <citation type="submission" date="2016-06" db="EMBL/GenBank/DDBJ databases">
        <title>The genome of a short-lived fish provides insights into sex chromosome evolution and the genetic control of aging.</title>
        <authorList>
            <person name="Reichwald K."/>
            <person name="Felder M."/>
            <person name="Petzold A."/>
            <person name="Koch P."/>
            <person name="Groth M."/>
            <person name="Platzer M."/>
        </authorList>
    </citation>
    <scope>NUCLEOTIDE SEQUENCE</scope>
    <source>
        <tissue evidence="3">Brain</tissue>
    </source>
</reference>
<accession>A0A1A7WHG0</accession>
<feature type="signal peptide" evidence="2">
    <location>
        <begin position="1"/>
        <end position="17"/>
    </location>
</feature>
<feature type="chain" id="PRO_5008362265" evidence="2">
    <location>
        <begin position="18"/>
        <end position="88"/>
    </location>
</feature>
<keyword evidence="3" id="KW-0407">Ion channel</keyword>
<feature type="region of interest" description="Disordered" evidence="1">
    <location>
        <begin position="64"/>
        <end position="88"/>
    </location>
</feature>
<dbReference type="AlphaFoldDB" id="A0A1A7WHG0"/>